<dbReference type="EMBL" id="GG662707">
    <property type="protein sequence ID" value="EAR95143.2"/>
    <property type="molecule type" value="Genomic_DNA"/>
</dbReference>
<organism evidence="1 2">
    <name type="scientific">Tetrahymena thermophila (strain SB210)</name>
    <dbReference type="NCBI Taxonomy" id="312017"/>
    <lineage>
        <taxon>Eukaryota</taxon>
        <taxon>Sar</taxon>
        <taxon>Alveolata</taxon>
        <taxon>Ciliophora</taxon>
        <taxon>Intramacronucleata</taxon>
        <taxon>Oligohymenophorea</taxon>
        <taxon>Hymenostomatida</taxon>
        <taxon>Tetrahymenina</taxon>
        <taxon>Tetrahymenidae</taxon>
        <taxon>Tetrahymena</taxon>
    </lineage>
</organism>
<dbReference type="Proteomes" id="UP000009168">
    <property type="component" value="Unassembled WGS sequence"/>
</dbReference>
<keyword evidence="2" id="KW-1185">Reference proteome</keyword>
<dbReference type="InterPro" id="IPR009030">
    <property type="entry name" value="Growth_fac_rcpt_cys_sf"/>
</dbReference>
<dbReference type="SUPFAM" id="SSF57184">
    <property type="entry name" value="Growth factor receptor domain"/>
    <property type="match status" value="1"/>
</dbReference>
<dbReference type="RefSeq" id="XP_001015388.2">
    <property type="nucleotide sequence ID" value="XM_001015388.2"/>
</dbReference>
<gene>
    <name evidence="1" type="ORF">TTHERM_00644680</name>
</gene>
<reference evidence="2" key="1">
    <citation type="journal article" date="2006" name="PLoS Biol.">
        <title>Macronuclear genome sequence of the ciliate Tetrahymena thermophila, a model eukaryote.</title>
        <authorList>
            <person name="Eisen J.A."/>
            <person name="Coyne R.S."/>
            <person name="Wu M."/>
            <person name="Wu D."/>
            <person name="Thiagarajan M."/>
            <person name="Wortman J.R."/>
            <person name="Badger J.H."/>
            <person name="Ren Q."/>
            <person name="Amedeo P."/>
            <person name="Jones K.M."/>
            <person name="Tallon L.J."/>
            <person name="Delcher A.L."/>
            <person name="Salzberg S.L."/>
            <person name="Silva J.C."/>
            <person name="Haas B.J."/>
            <person name="Majoros W.H."/>
            <person name="Farzad M."/>
            <person name="Carlton J.M."/>
            <person name="Smith R.K. Jr."/>
            <person name="Garg J."/>
            <person name="Pearlman R.E."/>
            <person name="Karrer K.M."/>
            <person name="Sun L."/>
            <person name="Manning G."/>
            <person name="Elde N.C."/>
            <person name="Turkewitz A.P."/>
            <person name="Asai D.J."/>
            <person name="Wilkes D.E."/>
            <person name="Wang Y."/>
            <person name="Cai H."/>
            <person name="Collins K."/>
            <person name="Stewart B.A."/>
            <person name="Lee S.R."/>
            <person name="Wilamowska K."/>
            <person name="Weinberg Z."/>
            <person name="Ruzzo W.L."/>
            <person name="Wloga D."/>
            <person name="Gaertig J."/>
            <person name="Frankel J."/>
            <person name="Tsao C.-C."/>
            <person name="Gorovsky M.A."/>
            <person name="Keeling P.J."/>
            <person name="Waller R.F."/>
            <person name="Patron N.J."/>
            <person name="Cherry J.M."/>
            <person name="Stover N.A."/>
            <person name="Krieger C.J."/>
            <person name="del Toro C."/>
            <person name="Ryder H.F."/>
            <person name="Williamson S.C."/>
            <person name="Barbeau R.A."/>
            <person name="Hamilton E.P."/>
            <person name="Orias E."/>
        </authorList>
    </citation>
    <scope>NUCLEOTIDE SEQUENCE [LARGE SCALE GENOMIC DNA]</scope>
    <source>
        <strain evidence="2">SB210</strain>
    </source>
</reference>
<accession>Q23EW2</accession>
<dbReference type="InParanoid" id="Q23EW2"/>
<proteinExistence type="predicted"/>
<evidence type="ECO:0000313" key="1">
    <source>
        <dbReference type="EMBL" id="EAR95143.2"/>
    </source>
</evidence>
<protein>
    <submittedName>
        <fullName evidence="1">Bowman-birk serine protease inhibitor family protein, putative</fullName>
    </submittedName>
</protein>
<dbReference type="OrthoDB" id="9408020at2759"/>
<evidence type="ECO:0000313" key="2">
    <source>
        <dbReference type="Proteomes" id="UP000009168"/>
    </source>
</evidence>
<sequence length="1474" mass="170990">MGVKSQIQQKQGRRLFILAVQLFLILQYTEKTGASYLPLKYFQTESIDIAEHQPCLQLPDNQSTTILFQQLFPSKQQVQRIAITFITAFFGYSAYSYTLFSIHQSNIAISLDYNLQSKKIFLKVNEKSQETDYSALAIENWFFINLDIQLVDSKIEVLFQIHLSSSGNTQIPLTYPFLGQFIQSELEINYGNPPIRLGVNPSCQLISHLMIGVAYQTTPPSYNDIFYQLFQVKTNLILSYDFFYTQSNPGELISDIGDQFLKIKLQNQQLNNTISINSNFILTNQHETNNQITFSFYIKFNTLPTTISTYLQIFFDKHSYDLQFGNNQIKFGTQTINQNIQIWNHILIIQQYYLYLFVNGIEQISFVNNIPVFTFKYFFYSNDSSFQLNHIRIYTGSLLSQGANCFLKSSDGSCVLCMDDYLLDFQNKMKCVPKSAINTDNEIPGVKDWNPPRKVCPKNMINDNSSITGCKCLIGYYFDGNNCVKCPKYCRYCNSLQDCNQQRDENGNCQNKDAFDNGQSCLIPLFTIPHRQNIRKFESLPDFGQTCAQMDTNLQNFIFAKDQLKFNLGDSIFFSFYLVAKTINNIFNEINIANIQDGNNQIIKITLSCQIVNSYYILFLKFYVKDQLKKQYIFDQNDFAWIAFWTDNNNFVFMMSTNQYNYYDQLEGTFLFILSSNIQICVGRCDTNLINGCLSLTNFPITIVKNIPYPTQQGINQFFSILLNDYQLIGRYKLDINQSNPFSSISDSSGQPSQSQLQFSNPVQIFNQFQGFQLDQNIVASITYPANQYGDLFNLSFNIEFDSSFQYQSFQLLKITNQNTFLSLFLVPDYDQQIMVVQIYYINVSKTFKNAVLLLNQSNFFLIAARVETKKQVIVTFYIDIVCNYIKETFEVVVNPGNSIYQIDFGDNTTQYKVFIDNINIYQQNVFLYYDYTNIDPCFVYVNLAYMNCLYLKRGYLYYNNQIITFEQCSNMSQLNQASYMNLKDQTCNIKVPQNFSEYLCALMSYENNKFVCSLCKDGNADPNLNCLVCKKSYFFDSLTNKCQQCDAQCLACKDKSSNCVDCKYINQITPSCDCISVKQTQQNTCQCNYKCGSCSGIDNNICKTCSSDRRVMPNCDCNQIYEEKSKECVEIQNQINCDQKCQYCINTTDNCTICSKNRINPPSCYCEYGYEELSDGSCSPCQKGFLYDSISRKCKACSYNSQLGSGLNTQQQCLKSLNITYNNSFQEKKKYYLRFTFDKNLQIFNLSGTELNKIASFYIPEIKNSSYSIINPQFIQNQFQVEINVKANFQADYIFATFLTNKYFLSQDQEFILNEKYLNTQMKIKIGPFIFKQEILENQATLDDVSRTFVFPQVPDYLSEIDNIQFSLFSYQLQGKDAQQPNFAFLIQVTNDSLEVKNFFNSKIEQRLRNNFSYNLHLYLYLVLRNKWRILHLSNGILCINNTCTNLSLNVQIQYTKFKEQQSDLKGVFQYVH</sequence>
<dbReference type="HOGENOM" id="CLU_261411_0_0_1"/>
<dbReference type="KEGG" id="tet:TTHERM_00644680"/>
<name>Q23EW2_TETTS</name>
<dbReference type="GeneID" id="7835305"/>